<feature type="transmembrane region" description="Helical" evidence="10">
    <location>
        <begin position="148"/>
        <end position="166"/>
    </location>
</feature>
<accession>A0AAD9PG07</accession>
<dbReference type="GO" id="GO:0030148">
    <property type="term" value="P:sphingolipid biosynthetic process"/>
    <property type="evidence" value="ECO:0007669"/>
    <property type="project" value="TreeGrafter"/>
</dbReference>
<comment type="catalytic activity">
    <reaction evidence="10">
        <text>a very-long-chain acyl-CoA + malonyl-CoA + H(+) = a very-long-chain 3-oxoacyl-CoA + CO2 + CoA</text>
        <dbReference type="Rhea" id="RHEA:32727"/>
        <dbReference type="ChEBI" id="CHEBI:15378"/>
        <dbReference type="ChEBI" id="CHEBI:16526"/>
        <dbReference type="ChEBI" id="CHEBI:57287"/>
        <dbReference type="ChEBI" id="CHEBI:57384"/>
        <dbReference type="ChEBI" id="CHEBI:90725"/>
        <dbReference type="ChEBI" id="CHEBI:90736"/>
        <dbReference type="EC" id="2.3.1.199"/>
    </reaction>
</comment>
<organism evidence="12 13">
    <name type="scientific">Ridgeia piscesae</name>
    <name type="common">Tubeworm</name>
    <dbReference type="NCBI Taxonomy" id="27915"/>
    <lineage>
        <taxon>Eukaryota</taxon>
        <taxon>Metazoa</taxon>
        <taxon>Spiralia</taxon>
        <taxon>Lophotrochozoa</taxon>
        <taxon>Annelida</taxon>
        <taxon>Polychaeta</taxon>
        <taxon>Sedentaria</taxon>
        <taxon>Canalipalpata</taxon>
        <taxon>Sabellida</taxon>
        <taxon>Siboglinidae</taxon>
        <taxon>Ridgeia</taxon>
    </lineage>
</organism>
<dbReference type="GO" id="GO:0034626">
    <property type="term" value="P:fatty acid elongation, polyunsaturated fatty acid"/>
    <property type="evidence" value="ECO:0007669"/>
    <property type="project" value="TreeGrafter"/>
</dbReference>
<dbReference type="GO" id="GO:0034625">
    <property type="term" value="P:fatty acid elongation, monounsaturated fatty acid"/>
    <property type="evidence" value="ECO:0007669"/>
    <property type="project" value="TreeGrafter"/>
</dbReference>
<feature type="transmembrane region" description="Helical" evidence="10">
    <location>
        <begin position="66"/>
        <end position="86"/>
    </location>
</feature>
<evidence type="ECO:0000256" key="4">
    <source>
        <dbReference type="ARBA" id="ARBA00022692"/>
    </source>
</evidence>
<dbReference type="Pfam" id="PF01151">
    <property type="entry name" value="ELO"/>
    <property type="match status" value="1"/>
</dbReference>
<keyword evidence="13" id="KW-1185">Reference proteome</keyword>
<comment type="subcellular location">
    <subcellularLocation>
        <location evidence="1">Membrane</location>
        <topology evidence="1">Multi-pass membrane protein</topology>
    </subcellularLocation>
</comment>
<evidence type="ECO:0000256" key="11">
    <source>
        <dbReference type="SAM" id="MobiDB-lite"/>
    </source>
</evidence>
<protein>
    <recommendedName>
        <fullName evidence="10">Elongation of very long chain fatty acids protein</fullName>
        <ecNumber evidence="10">2.3.1.199</ecNumber>
    </recommendedName>
    <alternativeName>
        <fullName evidence="10">Very-long-chain 3-oxoacyl-CoA synthase</fullName>
    </alternativeName>
</protein>
<feature type="region of interest" description="Disordered" evidence="11">
    <location>
        <begin position="276"/>
        <end position="302"/>
    </location>
</feature>
<dbReference type="GO" id="GO:0009922">
    <property type="term" value="F:fatty acid elongase activity"/>
    <property type="evidence" value="ECO:0007669"/>
    <property type="project" value="UniProtKB-EC"/>
</dbReference>
<gene>
    <name evidence="12" type="ORF">NP493_2g06010</name>
</gene>
<dbReference type="EMBL" id="JAODUO010000002">
    <property type="protein sequence ID" value="KAK2194105.1"/>
    <property type="molecule type" value="Genomic_DNA"/>
</dbReference>
<dbReference type="PANTHER" id="PTHR11157:SF126">
    <property type="entry name" value="ELONGATION OF VERY LONG CHAIN FATTY ACIDS PROTEIN"/>
    <property type="match status" value="1"/>
</dbReference>
<evidence type="ECO:0000313" key="12">
    <source>
        <dbReference type="EMBL" id="KAK2194105.1"/>
    </source>
</evidence>
<evidence type="ECO:0000256" key="3">
    <source>
        <dbReference type="ARBA" id="ARBA00022679"/>
    </source>
</evidence>
<keyword evidence="9 10" id="KW-0275">Fatty acid biosynthesis</keyword>
<keyword evidence="3 10" id="KW-0808">Transferase</keyword>
<dbReference type="GO" id="GO:0019367">
    <property type="term" value="P:fatty acid elongation, saturated fatty acid"/>
    <property type="evidence" value="ECO:0007669"/>
    <property type="project" value="TreeGrafter"/>
</dbReference>
<evidence type="ECO:0000256" key="2">
    <source>
        <dbReference type="ARBA" id="ARBA00022516"/>
    </source>
</evidence>
<evidence type="ECO:0000256" key="7">
    <source>
        <dbReference type="ARBA" id="ARBA00023098"/>
    </source>
</evidence>
<sequence>MTTAVHFVKDLMYRYEHEFLPTADPRTKNWFLLNGTPIYVWMLTASYLLFVWLGPKYMRHRKPYSLTAFMIVYNLGCVLLSCYMLWELVLGTMDAGYNYIGCAIYNAKTIKDPKEMRVANAMWWYFFSKAIEFMDTVLMVLRKKNRQITFLHVFHHATMLNIWWWVTTFIPGGLSFFGSALNCLVHVVMYSYYGLSAMPALKNKLWWKHYITRFQLIQFCCTLSHTLYSLSAPCDFPTWGQYLLASYMVLMLVLFTNFYIMSYVAKRGAKSHDNGHVIKNGKASQNGNGVQNGLRNGNKKHN</sequence>
<dbReference type="PANTHER" id="PTHR11157">
    <property type="entry name" value="FATTY ACID ACYL TRANSFERASE-RELATED"/>
    <property type="match status" value="1"/>
</dbReference>
<evidence type="ECO:0000256" key="6">
    <source>
        <dbReference type="ARBA" id="ARBA00022989"/>
    </source>
</evidence>
<feature type="transmembrane region" description="Helical" evidence="10">
    <location>
        <begin position="38"/>
        <end position="54"/>
    </location>
</feature>
<dbReference type="EC" id="2.3.1.199" evidence="10"/>
<keyword evidence="4 10" id="KW-0812">Transmembrane</keyword>
<dbReference type="Proteomes" id="UP001209878">
    <property type="component" value="Unassembled WGS sequence"/>
</dbReference>
<reference evidence="12" key="1">
    <citation type="journal article" date="2023" name="Mol. Biol. Evol.">
        <title>Third-Generation Sequencing Reveals the Adaptive Role of the Epigenome in Three Deep-Sea Polychaetes.</title>
        <authorList>
            <person name="Perez M."/>
            <person name="Aroh O."/>
            <person name="Sun Y."/>
            <person name="Lan Y."/>
            <person name="Juniper S.K."/>
            <person name="Young C.R."/>
            <person name="Angers B."/>
            <person name="Qian P.Y."/>
        </authorList>
    </citation>
    <scope>NUCLEOTIDE SEQUENCE</scope>
    <source>
        <strain evidence="12">R07B-5</strain>
    </source>
</reference>
<dbReference type="AlphaFoldDB" id="A0AAD9PG07"/>
<proteinExistence type="inferred from homology"/>
<evidence type="ECO:0000256" key="9">
    <source>
        <dbReference type="ARBA" id="ARBA00023160"/>
    </source>
</evidence>
<feature type="compositionally biased region" description="Polar residues" evidence="11">
    <location>
        <begin position="282"/>
        <end position="295"/>
    </location>
</feature>
<evidence type="ECO:0000256" key="5">
    <source>
        <dbReference type="ARBA" id="ARBA00022832"/>
    </source>
</evidence>
<feature type="transmembrane region" description="Helical" evidence="10">
    <location>
        <begin position="239"/>
        <end position="260"/>
    </location>
</feature>
<comment type="similarity">
    <text evidence="10">Belongs to the ELO family.</text>
</comment>
<dbReference type="InterPro" id="IPR030457">
    <property type="entry name" value="ELO_CS"/>
</dbReference>
<keyword evidence="5 10" id="KW-0276">Fatty acid metabolism</keyword>
<keyword evidence="7 10" id="KW-0443">Lipid metabolism</keyword>
<name>A0AAD9PG07_RIDPI</name>
<keyword evidence="2 10" id="KW-0444">Lipid biosynthesis</keyword>
<comment type="caution">
    <text evidence="12">The sequence shown here is derived from an EMBL/GenBank/DDBJ whole genome shotgun (WGS) entry which is preliminary data.</text>
</comment>
<feature type="transmembrane region" description="Helical" evidence="10">
    <location>
        <begin position="172"/>
        <end position="193"/>
    </location>
</feature>
<dbReference type="GO" id="GO:0005789">
    <property type="term" value="C:endoplasmic reticulum membrane"/>
    <property type="evidence" value="ECO:0007669"/>
    <property type="project" value="TreeGrafter"/>
</dbReference>
<keyword evidence="6 10" id="KW-1133">Transmembrane helix</keyword>
<feature type="transmembrane region" description="Helical" evidence="10">
    <location>
        <begin position="214"/>
        <end position="233"/>
    </location>
</feature>
<evidence type="ECO:0000313" key="13">
    <source>
        <dbReference type="Proteomes" id="UP001209878"/>
    </source>
</evidence>
<evidence type="ECO:0000256" key="8">
    <source>
        <dbReference type="ARBA" id="ARBA00023136"/>
    </source>
</evidence>
<evidence type="ECO:0000256" key="10">
    <source>
        <dbReference type="RuleBase" id="RU361115"/>
    </source>
</evidence>
<keyword evidence="8 10" id="KW-0472">Membrane</keyword>
<evidence type="ECO:0000256" key="1">
    <source>
        <dbReference type="ARBA" id="ARBA00004141"/>
    </source>
</evidence>
<dbReference type="PROSITE" id="PS01188">
    <property type="entry name" value="ELO"/>
    <property type="match status" value="1"/>
</dbReference>
<dbReference type="GO" id="GO:0042761">
    <property type="term" value="P:very long-chain fatty acid biosynthetic process"/>
    <property type="evidence" value="ECO:0007669"/>
    <property type="project" value="TreeGrafter"/>
</dbReference>
<dbReference type="InterPro" id="IPR002076">
    <property type="entry name" value="ELO_fam"/>
</dbReference>